<organism evidence="8 9">
    <name type="scientific">Tistrella mobilis (strain KA081020-065)</name>
    <dbReference type="NCBI Taxonomy" id="1110502"/>
    <lineage>
        <taxon>Bacteria</taxon>
        <taxon>Pseudomonadati</taxon>
        <taxon>Pseudomonadota</taxon>
        <taxon>Alphaproteobacteria</taxon>
        <taxon>Geminicoccales</taxon>
        <taxon>Geminicoccaceae</taxon>
        <taxon>Tistrella</taxon>
    </lineage>
</organism>
<keyword evidence="8" id="KW-0614">Plasmid</keyword>
<dbReference type="PANTHER" id="PTHR32308:SF0">
    <property type="entry name" value="HPCH_HPAI ALDOLASE_CITRATE LYASE DOMAIN-CONTAINING PROTEIN"/>
    <property type="match status" value="1"/>
</dbReference>
<dbReference type="Proteomes" id="UP000005258">
    <property type="component" value="Plasmid pTM2"/>
</dbReference>
<dbReference type="Gene3D" id="3.20.20.60">
    <property type="entry name" value="Phosphoenolpyruvate-binding domains"/>
    <property type="match status" value="1"/>
</dbReference>
<sequence>MSAAADTTSAPDRFRLCRSWLFVEGASEAAIADAAACPADLLIHELEDFTPPARRPEARALAPAAYERWRAAGKRVAVRVNPLDGDGMADLKAVMRGRPEIVALPKVSGPEDVIRLADAVAALEAAYDIPPGSTALLPNIESARALRLTFEIATASPRVAGCLMASEDLAADLGAIRGPDAAELDHARGRFLVDCVAAGVIAVDCPYTWRDDAGAGADALRARRLGYVAKSLVDPAHAAVINAALTPAVHEVAEAERLVAAFEAARAEGAARVMLDGIEVELPRYGNAKRLLARAAALASEAGSGQTAAP</sequence>
<dbReference type="PANTHER" id="PTHR32308">
    <property type="entry name" value="LYASE BETA SUBUNIT, PUTATIVE (AFU_ORTHOLOGUE AFUA_4G13030)-RELATED"/>
    <property type="match status" value="1"/>
</dbReference>
<keyword evidence="3 6" id="KW-0479">Metal-binding</keyword>
<dbReference type="AlphaFoldDB" id="I3TU29"/>
<reference evidence="8 9" key="1">
    <citation type="journal article" date="2012" name="J. Am. Chem. Soc.">
        <title>Bacterial biosynthesis and maturation of the didemnin anti-cancer agents.</title>
        <authorList>
            <person name="Xu Y."/>
            <person name="Kersten R.D."/>
            <person name="Nam S.J."/>
            <person name="Lu L."/>
            <person name="Al-Suwailem A.M."/>
            <person name="Zheng H."/>
            <person name="Fenical W."/>
            <person name="Dorrestein P.C."/>
            <person name="Moore B.S."/>
            <person name="Qian P.Y."/>
        </authorList>
    </citation>
    <scope>NUCLEOTIDE SEQUENCE [LARGE SCALE GENOMIC DNA]</scope>
    <source>
        <strain evidence="8 9">KA081020-065</strain>
    </source>
</reference>
<dbReference type="RefSeq" id="WP_014753020.1">
    <property type="nucleotide sequence ID" value="NC_017966.1"/>
</dbReference>
<dbReference type="KEGG" id="tmo:TMO_b0259"/>
<dbReference type="GO" id="GO:0016829">
    <property type="term" value="F:lyase activity"/>
    <property type="evidence" value="ECO:0007669"/>
    <property type="project" value="UniProtKB-KW"/>
</dbReference>
<evidence type="ECO:0000313" key="9">
    <source>
        <dbReference type="Proteomes" id="UP000005258"/>
    </source>
</evidence>
<dbReference type="InterPro" id="IPR011206">
    <property type="entry name" value="Citrate_lyase_beta/mcl1/mcl2"/>
</dbReference>
<proteinExistence type="inferred from homology"/>
<evidence type="ECO:0000256" key="2">
    <source>
        <dbReference type="ARBA" id="ARBA00005568"/>
    </source>
</evidence>
<dbReference type="GO" id="GO:0006107">
    <property type="term" value="P:oxaloacetate metabolic process"/>
    <property type="evidence" value="ECO:0007669"/>
    <property type="project" value="TreeGrafter"/>
</dbReference>
<name>I3TU29_TISMK</name>
<protein>
    <submittedName>
        <fullName evidence="8">Citrate lyase beta chain</fullName>
    </submittedName>
</protein>
<dbReference type="SUPFAM" id="SSF51621">
    <property type="entry name" value="Phosphoenolpyruvate/pyruvate domain"/>
    <property type="match status" value="1"/>
</dbReference>
<evidence type="ECO:0000256" key="3">
    <source>
        <dbReference type="ARBA" id="ARBA00022723"/>
    </source>
</evidence>
<comment type="similarity">
    <text evidence="2">Belongs to the HpcH/HpaI aldolase family.</text>
</comment>
<evidence type="ECO:0000256" key="6">
    <source>
        <dbReference type="PIRSR" id="PIRSR015582-2"/>
    </source>
</evidence>
<dbReference type="InterPro" id="IPR005000">
    <property type="entry name" value="Aldolase/citrate-lyase_domain"/>
</dbReference>
<dbReference type="Pfam" id="PF03328">
    <property type="entry name" value="HpcH_HpaI"/>
    <property type="match status" value="1"/>
</dbReference>
<feature type="binding site" evidence="6">
    <location>
        <position position="141"/>
    </location>
    <ligand>
        <name>Mg(2+)</name>
        <dbReference type="ChEBI" id="CHEBI:18420"/>
    </ligand>
</feature>
<evidence type="ECO:0000256" key="1">
    <source>
        <dbReference type="ARBA" id="ARBA00001946"/>
    </source>
</evidence>
<evidence type="ECO:0000313" key="8">
    <source>
        <dbReference type="EMBL" id="AFK56267.1"/>
    </source>
</evidence>
<keyword evidence="4 6" id="KW-0460">Magnesium</keyword>
<evidence type="ECO:0000259" key="7">
    <source>
        <dbReference type="Pfam" id="PF03328"/>
    </source>
</evidence>
<gene>
    <name evidence="8" type="ordered locus">TMO_b0259</name>
</gene>
<keyword evidence="9" id="KW-1185">Reference proteome</keyword>
<dbReference type="EMBL" id="CP003238">
    <property type="protein sequence ID" value="AFK56267.1"/>
    <property type="molecule type" value="Genomic_DNA"/>
</dbReference>
<comment type="cofactor">
    <cofactor evidence="1">
        <name>Mg(2+)</name>
        <dbReference type="ChEBI" id="CHEBI:18420"/>
    </cofactor>
</comment>
<dbReference type="InterPro" id="IPR015813">
    <property type="entry name" value="Pyrv/PenolPyrv_kinase-like_dom"/>
</dbReference>
<feature type="binding site" evidence="6">
    <location>
        <position position="168"/>
    </location>
    <ligand>
        <name>Mg(2+)</name>
        <dbReference type="ChEBI" id="CHEBI:18420"/>
    </ligand>
</feature>
<evidence type="ECO:0000256" key="5">
    <source>
        <dbReference type="PIRSR" id="PIRSR015582-1"/>
    </source>
</evidence>
<evidence type="ECO:0000256" key="4">
    <source>
        <dbReference type="ARBA" id="ARBA00022842"/>
    </source>
</evidence>
<dbReference type="PIRSF" id="PIRSF015582">
    <property type="entry name" value="Cit_lyase_B"/>
    <property type="match status" value="1"/>
</dbReference>
<geneLocation type="plasmid" evidence="8 9">
    <name>pTM2</name>
</geneLocation>
<feature type="binding site" evidence="5">
    <location>
        <position position="141"/>
    </location>
    <ligand>
        <name>substrate</name>
    </ligand>
</feature>
<dbReference type="InterPro" id="IPR040442">
    <property type="entry name" value="Pyrv_kinase-like_dom_sf"/>
</dbReference>
<dbReference type="GO" id="GO:0000287">
    <property type="term" value="F:magnesium ion binding"/>
    <property type="evidence" value="ECO:0007669"/>
    <property type="project" value="TreeGrafter"/>
</dbReference>
<dbReference type="HOGENOM" id="CLU_044864_0_2_5"/>
<keyword evidence="8" id="KW-0456">Lyase</keyword>
<feature type="domain" description="HpcH/HpaI aldolase/citrate lyase" evidence="7">
    <location>
        <begin position="18"/>
        <end position="235"/>
    </location>
</feature>
<accession>I3TU29</accession>
<feature type="binding site" evidence="5">
    <location>
        <position position="79"/>
    </location>
    <ligand>
        <name>substrate</name>
    </ligand>
</feature>